<reference evidence="3 4" key="1">
    <citation type="submission" date="2019-09" db="EMBL/GenBank/DDBJ databases">
        <title>A chromosome-level genome assembly of the Chinese tupelo Nyssa sinensis.</title>
        <authorList>
            <person name="Yang X."/>
            <person name="Kang M."/>
            <person name="Yang Y."/>
            <person name="Xiong H."/>
            <person name="Wang M."/>
            <person name="Zhang Z."/>
            <person name="Wang Z."/>
            <person name="Wu H."/>
            <person name="Ma T."/>
            <person name="Liu J."/>
            <person name="Xi Z."/>
        </authorList>
    </citation>
    <scope>NUCLEOTIDE SEQUENCE [LARGE SCALE GENOMIC DNA]</scope>
    <source>
        <strain evidence="3">J267</strain>
        <tissue evidence="3">Leaf</tissue>
    </source>
</reference>
<dbReference type="AlphaFoldDB" id="A0A5J5A2W2"/>
<keyword evidence="2" id="KW-0472">Membrane</keyword>
<feature type="transmembrane region" description="Helical" evidence="2">
    <location>
        <begin position="20"/>
        <end position="41"/>
    </location>
</feature>
<proteinExistence type="predicted"/>
<dbReference type="PANTHER" id="PTHR33233">
    <property type="entry name" value="ENDONUCLEASE/EXONUCLEASE/PHOSPHATASE"/>
    <property type="match status" value="1"/>
</dbReference>
<evidence type="ECO:0000313" key="4">
    <source>
        <dbReference type="Proteomes" id="UP000325577"/>
    </source>
</evidence>
<dbReference type="EMBL" id="CM018046">
    <property type="protein sequence ID" value="KAA8525405.1"/>
    <property type="molecule type" value="Genomic_DNA"/>
</dbReference>
<keyword evidence="2" id="KW-1133">Transmembrane helix</keyword>
<evidence type="ECO:0000256" key="2">
    <source>
        <dbReference type="SAM" id="Phobius"/>
    </source>
</evidence>
<evidence type="ECO:0000313" key="3">
    <source>
        <dbReference type="EMBL" id="KAA8525405.1"/>
    </source>
</evidence>
<feature type="compositionally biased region" description="Polar residues" evidence="1">
    <location>
        <begin position="175"/>
        <end position="187"/>
    </location>
</feature>
<evidence type="ECO:0000256" key="1">
    <source>
        <dbReference type="SAM" id="MobiDB-lite"/>
    </source>
</evidence>
<dbReference type="PANTHER" id="PTHR33233:SF17">
    <property type="entry name" value="DUF4283 DOMAIN-CONTAINING PROTEIN"/>
    <property type="match status" value="1"/>
</dbReference>
<dbReference type="OrthoDB" id="1924068at2759"/>
<gene>
    <name evidence="3" type="ORF">F0562_007260</name>
</gene>
<feature type="region of interest" description="Disordered" evidence="1">
    <location>
        <begin position="158"/>
        <end position="217"/>
    </location>
</feature>
<sequence length="217" mass="23841">MEMEGVHSILLWVRFSRLKLNCWVANTIGVIANYIGCPMFIDKLTTTRERLLFSKVCIDVDATRDLPSTAPILEPNGKIHDQPVTYEYVNTRKVGSNGTRKDDRANPTLIDVREISPKSQHLGKFAGKVVVISNAKKTGGHVVPSSHNLVEASNSFGSLGDVEVIPNPPKESVMKSPQQGQNMNISRNNEGKKKSGKKGSNSKNAQISNKQSPNAKY</sequence>
<organism evidence="3 4">
    <name type="scientific">Nyssa sinensis</name>
    <dbReference type="NCBI Taxonomy" id="561372"/>
    <lineage>
        <taxon>Eukaryota</taxon>
        <taxon>Viridiplantae</taxon>
        <taxon>Streptophyta</taxon>
        <taxon>Embryophyta</taxon>
        <taxon>Tracheophyta</taxon>
        <taxon>Spermatophyta</taxon>
        <taxon>Magnoliopsida</taxon>
        <taxon>eudicotyledons</taxon>
        <taxon>Gunneridae</taxon>
        <taxon>Pentapetalae</taxon>
        <taxon>asterids</taxon>
        <taxon>Cornales</taxon>
        <taxon>Nyssaceae</taxon>
        <taxon>Nyssa</taxon>
    </lineage>
</organism>
<protein>
    <submittedName>
        <fullName evidence="3">Uncharacterized protein</fullName>
    </submittedName>
</protein>
<accession>A0A5J5A2W2</accession>
<dbReference type="Proteomes" id="UP000325577">
    <property type="component" value="Linkage Group LG3"/>
</dbReference>
<name>A0A5J5A2W2_9ASTE</name>
<keyword evidence="2" id="KW-0812">Transmembrane</keyword>
<keyword evidence="4" id="KW-1185">Reference proteome</keyword>
<feature type="compositionally biased region" description="Polar residues" evidence="1">
    <location>
        <begin position="205"/>
        <end position="217"/>
    </location>
</feature>